<feature type="non-terminal residue" evidence="2">
    <location>
        <position position="306"/>
    </location>
</feature>
<dbReference type="InterPro" id="IPR012434">
    <property type="entry name" value="DUF1631"/>
</dbReference>
<reference evidence="2" key="1">
    <citation type="submission" date="2018-06" db="EMBL/GenBank/DDBJ databases">
        <authorList>
            <person name="Zhirakovskaya E."/>
        </authorList>
    </citation>
    <scope>NUCLEOTIDE SEQUENCE</scope>
</reference>
<dbReference type="AlphaFoldDB" id="A0A3B0WFM1"/>
<accession>A0A3B0WFM1</accession>
<sequence>MTDKKEKIISLNKNKEHKETYTLGELLPQIFTSFAKDLKPKLITCFELLDDTLFDLAEKAESNKNQTLYFESMRQVRKSRGKMFSVFFNSIKSTFRSFKKSEFDFFEVDASYNKKTKSLALSLIDEKELDETLAKSNLINKSEMAYHRHLFAFRKRFSLLASGTKLKVNQIPISPYVLVNSFAKCISSLDLEVTLKLIMYKLFERNVMGQLNEPYNHINNFLADKGIIPEIKYNIGRANSGMLGTGITAQPQHHGLEQSNQGSMDNSQNSQQIYNSNHPNSQHVDSNYQLISQLFKHSHQQDTTVG</sequence>
<name>A0A3B0WFM1_9ZZZZ</name>
<feature type="compositionally biased region" description="Low complexity" evidence="1">
    <location>
        <begin position="266"/>
        <end position="277"/>
    </location>
</feature>
<feature type="compositionally biased region" description="Polar residues" evidence="1">
    <location>
        <begin position="247"/>
        <end position="265"/>
    </location>
</feature>
<proteinExistence type="predicted"/>
<feature type="region of interest" description="Disordered" evidence="1">
    <location>
        <begin position="244"/>
        <end position="282"/>
    </location>
</feature>
<evidence type="ECO:0000256" key="1">
    <source>
        <dbReference type="SAM" id="MobiDB-lite"/>
    </source>
</evidence>
<protein>
    <submittedName>
        <fullName evidence="2">Uncharacterized protein</fullName>
    </submittedName>
</protein>
<dbReference type="EMBL" id="UOFC01000188">
    <property type="protein sequence ID" value="VAW48179.1"/>
    <property type="molecule type" value="Genomic_DNA"/>
</dbReference>
<gene>
    <name evidence="2" type="ORF">MNBD_GAMMA03-850</name>
</gene>
<dbReference type="Pfam" id="PF07793">
    <property type="entry name" value="DUF1631"/>
    <property type="match status" value="1"/>
</dbReference>
<evidence type="ECO:0000313" key="2">
    <source>
        <dbReference type="EMBL" id="VAW48179.1"/>
    </source>
</evidence>
<organism evidence="2">
    <name type="scientific">hydrothermal vent metagenome</name>
    <dbReference type="NCBI Taxonomy" id="652676"/>
    <lineage>
        <taxon>unclassified sequences</taxon>
        <taxon>metagenomes</taxon>
        <taxon>ecological metagenomes</taxon>
    </lineage>
</organism>